<organism evidence="1 2">
    <name type="scientific">Enhydrobacter aerosaccus</name>
    <dbReference type="NCBI Taxonomy" id="225324"/>
    <lineage>
        <taxon>Bacteria</taxon>
        <taxon>Pseudomonadati</taxon>
        <taxon>Pseudomonadota</taxon>
        <taxon>Alphaproteobacteria</taxon>
        <taxon>Hyphomicrobiales</taxon>
        <taxon>Enhydrobacter</taxon>
    </lineage>
</organism>
<gene>
    <name evidence="1" type="ORF">SAMN02745126_04477</name>
</gene>
<reference evidence="2" key="1">
    <citation type="submission" date="2017-02" db="EMBL/GenBank/DDBJ databases">
        <authorList>
            <person name="Varghese N."/>
            <person name="Submissions S."/>
        </authorList>
    </citation>
    <scope>NUCLEOTIDE SEQUENCE [LARGE SCALE GENOMIC DNA]</scope>
    <source>
        <strain evidence="2">ATCC 27094</strain>
    </source>
</reference>
<dbReference type="InterPro" id="IPR018641">
    <property type="entry name" value="Trfase_1_rSAM/seldom-assoc"/>
</dbReference>
<dbReference type="STRING" id="225324.SAMN02745126_04477"/>
<proteinExistence type="predicted"/>
<sequence length="197" mass="21751">MHRLQHLVIFSRYPQLGAGKRRLAKDIGAVGALRFQRLMVSRIVRRLAHDRRWTTWLGITPDRSGPWPRGLPTIPQGRGDLGQRMVSVARKLPPGPVVIVGSDIPGISPADISDAFRVLGANDAVFGPATDGGYWLVGLRRRPHFIDPFANVRWSSKHALADTVANLAGKEVAMLRALCDVDDGASWHRHISREVPP</sequence>
<dbReference type="InterPro" id="IPR029044">
    <property type="entry name" value="Nucleotide-diphossugar_trans"/>
</dbReference>
<dbReference type="PANTHER" id="PTHR36529">
    <property type="entry name" value="SLL1095 PROTEIN"/>
    <property type="match status" value="1"/>
</dbReference>
<accession>A0A1T4SAR9</accession>
<name>A0A1T4SAR9_9HYPH</name>
<evidence type="ECO:0000313" key="1">
    <source>
        <dbReference type="EMBL" id="SKA24988.1"/>
    </source>
</evidence>
<evidence type="ECO:0000313" key="2">
    <source>
        <dbReference type="Proteomes" id="UP000190092"/>
    </source>
</evidence>
<dbReference type="PANTHER" id="PTHR36529:SF1">
    <property type="entry name" value="GLYCOSYLTRANSFERASE"/>
    <property type="match status" value="1"/>
</dbReference>
<dbReference type="Gene3D" id="3.90.550.10">
    <property type="entry name" value="Spore Coat Polysaccharide Biosynthesis Protein SpsA, Chain A"/>
    <property type="match status" value="1"/>
</dbReference>
<keyword evidence="2" id="KW-1185">Reference proteome</keyword>
<dbReference type="EMBL" id="FUWJ01000007">
    <property type="protein sequence ID" value="SKA24988.1"/>
    <property type="molecule type" value="Genomic_DNA"/>
</dbReference>
<dbReference type="OrthoDB" id="9798250at2"/>
<evidence type="ECO:0008006" key="3">
    <source>
        <dbReference type="Google" id="ProtNLM"/>
    </source>
</evidence>
<protein>
    <recommendedName>
        <fullName evidence="3">Glycosyltransferase</fullName>
    </recommendedName>
</protein>
<dbReference type="Proteomes" id="UP000190092">
    <property type="component" value="Unassembled WGS sequence"/>
</dbReference>
<dbReference type="AlphaFoldDB" id="A0A1T4SAR9"/>
<dbReference type="Pfam" id="PF09837">
    <property type="entry name" value="DUF2064"/>
    <property type="match status" value="1"/>
</dbReference>
<dbReference type="SUPFAM" id="SSF53448">
    <property type="entry name" value="Nucleotide-diphospho-sugar transferases"/>
    <property type="match status" value="1"/>
</dbReference>